<dbReference type="Proteomes" id="UP001218638">
    <property type="component" value="Chromosome"/>
</dbReference>
<dbReference type="InterPro" id="IPR015943">
    <property type="entry name" value="WD40/YVTN_repeat-like_dom_sf"/>
</dbReference>
<evidence type="ECO:0000313" key="2">
    <source>
        <dbReference type="Proteomes" id="UP001218638"/>
    </source>
</evidence>
<gene>
    <name evidence="1" type="ORF">PXH66_11105</name>
</gene>
<dbReference type="AlphaFoldDB" id="A0AAF0I868"/>
<sequence>MTASPRFRMLAFLASLLLPVLVLPGQSSWQRHWPLVTRPGLNDIATDGEKFVAVGAVGTVLTSTDGLTWQAEDAGTWESLQSIAYRGGQFIANGSEGTLFSSPDGLEWHQRLGGGRADQSHPAFGNGVYVTSGLWQQRYVLRSTDGATWEQVSMSFDPGSIVFGTGHFYANAAEVPGVRQSTDGRNWQLTVIDGATHTPDTFALPVSGNGVTLMASFRPDNSIAAYYRTTDGENWALLESNHALEYVYFSDGWFWSREAGTAQVLRSSDGSIWEPRPEADYGNRQLARIGDIRVWVGPGAIHRSVGEADWEPTTRPYGAQADERITTHALTHHDGRWVHAQGLTSTDAENWEPITFTNNSSDNGNEIKSASHAGNAFYLTKPSIHQDARVYRSEDGQIFSPVADLPGLIQAEVVYANGTYLIVGTETRDLHRSLDGINWITLAQNQPASSLSDASNGSWARPGKRLLTTDGTTFFLFVESGGLFTSADGTTWTPVSEKIANQSRLNVLRYADGWLLAGSDDGVHTSSDGGSTWTTWPPPLRHIQSVDHVDGRIIAMGHDRHNYGLVFMATSSDNVVWSRSAYATTGDIRGLVSVAGRTFATMGGNTWVSRAGQGPQITATPPAEAVIFAGLSPDLTVAATGTSPLSYQWARYGIDIEGATAATLTTPLESSEGRHLPLTVKISDGAHTTSVYSLLRVAANEAPEARHETGIATARIKDANGPVAYRLYADFSGEELTFTWYRDGVLMPDESEYSLSVPINAFTIGHHYRVTATNLAGSATSEDYPIEVPAITLGNWIEDRDQDTGALIRLGIENTHAGRYQWRRNGVPIPDATLPWVNLQQRYGPDELSLSSGFYDVLLFNSFGTVRSETYRYQRPEDAPLPTATPQYPFAPLTPPRLVNLSVRGITGAGEATLIPGFVFDRDTILTTDTPYSFIVRAVGPGLTGFGIADAISDPTLALIDASGTTLAHNEKWADNPTDLTATFDHVGAFALANDSHDAALLHELTAAPGAVVLTAPVVDSSDATGETLVELYELPDGNGTRLTNLSTRGLVTPDRPLTAGFVISGDGSLSLLLRAVGPALEDFGVQLPAPDPRLAVFNAAGDLIAGSVVPYPHFPSDLENTIGAFPIVPDSRNAGLLVTLPPGAYTVQALDDFGGIVLLEVYPYANVYESVEIPDLDEMIPLSNQPDPSL</sequence>
<reference evidence="1" key="1">
    <citation type="submission" date="2023-03" db="EMBL/GenBank/DDBJ databases">
        <title>Lomoglobus Profundus gen. nov., sp. nov., a novel member of the phylum Verrucomicrobia, isolated from deep-marine sediment of South China Sea.</title>
        <authorList>
            <person name="Ahmad T."/>
            <person name="Ishaq S.E."/>
            <person name="Wang F."/>
        </authorList>
    </citation>
    <scope>NUCLEOTIDE SEQUENCE</scope>
    <source>
        <strain evidence="1">LMO-M01</strain>
    </source>
</reference>
<dbReference type="SUPFAM" id="SSF110296">
    <property type="entry name" value="Oligoxyloglucan reducing end-specific cellobiohydrolase"/>
    <property type="match status" value="2"/>
</dbReference>
<name>A0AAF0I868_9BACT</name>
<dbReference type="Gene3D" id="2.130.10.10">
    <property type="entry name" value="YVTN repeat-like/Quinoprotein amine dehydrogenase"/>
    <property type="match status" value="1"/>
</dbReference>
<keyword evidence="2" id="KW-1185">Reference proteome</keyword>
<proteinExistence type="predicted"/>
<dbReference type="RefSeq" id="WP_330931550.1">
    <property type="nucleotide sequence ID" value="NZ_CP119075.1"/>
</dbReference>
<evidence type="ECO:0000313" key="1">
    <source>
        <dbReference type="EMBL" id="WED67396.1"/>
    </source>
</evidence>
<dbReference type="KEGG" id="slom:PXH66_11105"/>
<dbReference type="Gene3D" id="2.60.40.10">
    <property type="entry name" value="Immunoglobulins"/>
    <property type="match status" value="1"/>
</dbReference>
<accession>A0AAF0I868</accession>
<protein>
    <recommendedName>
        <fullName evidence="3">Ig-like domain-containing protein</fullName>
    </recommendedName>
</protein>
<dbReference type="InterPro" id="IPR013783">
    <property type="entry name" value="Ig-like_fold"/>
</dbReference>
<dbReference type="EMBL" id="CP119075">
    <property type="protein sequence ID" value="WED67396.1"/>
    <property type="molecule type" value="Genomic_DNA"/>
</dbReference>
<organism evidence="1 2">
    <name type="scientific">Synoicihabitans lomoniglobus</name>
    <dbReference type="NCBI Taxonomy" id="2909285"/>
    <lineage>
        <taxon>Bacteria</taxon>
        <taxon>Pseudomonadati</taxon>
        <taxon>Verrucomicrobiota</taxon>
        <taxon>Opitutia</taxon>
        <taxon>Opitutales</taxon>
        <taxon>Opitutaceae</taxon>
        <taxon>Synoicihabitans</taxon>
    </lineage>
</organism>
<evidence type="ECO:0008006" key="3">
    <source>
        <dbReference type="Google" id="ProtNLM"/>
    </source>
</evidence>